<gene>
    <name evidence="1" type="ordered locus">VV1_0119</name>
</gene>
<dbReference type="Proteomes" id="UP000002275">
    <property type="component" value="Chromosome I"/>
</dbReference>
<proteinExistence type="predicted"/>
<evidence type="ECO:0000313" key="2">
    <source>
        <dbReference type="Proteomes" id="UP000002275"/>
    </source>
</evidence>
<dbReference type="EMBL" id="AE016795">
    <property type="protein sequence ID" value="AAO08657.1"/>
    <property type="molecule type" value="Genomic_DNA"/>
</dbReference>
<evidence type="ECO:0000313" key="1">
    <source>
        <dbReference type="EMBL" id="AAO08657.1"/>
    </source>
</evidence>
<reference evidence="1 2" key="3">
    <citation type="journal article" date="2011" name="Mol. Syst. Biol.">
        <title>Integrative genome-scale metabolic analysis of Vibrio vulnificus for drug targeting and discovery.</title>
        <authorList>
            <person name="Kim H.U."/>
            <person name="Kim S.Y."/>
            <person name="Jeong H."/>
            <person name="Kim T.Y."/>
            <person name="Kim J.J."/>
            <person name="Choy H.E."/>
            <person name="Yi K.Y."/>
            <person name="Rhee J.H."/>
            <person name="Lee S.Y."/>
        </authorList>
    </citation>
    <scope>NUCLEOTIDE SEQUENCE [LARGE SCALE GENOMIC DNA]</scope>
    <source>
        <strain evidence="1 2">CMCP6</strain>
    </source>
</reference>
<dbReference type="AlphaFoldDB" id="A0A3Q0L1F6"/>
<reference evidence="1 2" key="2">
    <citation type="journal article" date="2003" name="Infect. Immun.">
        <title>Characterization and pathogenic significance of Vibrio vulnificus antigens preferentially expressed in septicemic patients.</title>
        <authorList>
            <person name="Kim Y.R."/>
            <person name="Lee S.E."/>
            <person name="Kim C.M."/>
            <person name="Kim S.Y."/>
            <person name="Shin E.K."/>
            <person name="Shin D.H."/>
            <person name="Chung S.S."/>
            <person name="Choy H.E."/>
            <person name="Progulske-Fox A."/>
            <person name="Hillman J.D."/>
            <person name="Handfield M."/>
            <person name="Rhee J.H."/>
        </authorList>
    </citation>
    <scope>NUCLEOTIDE SEQUENCE [LARGE SCALE GENOMIC DNA]</scope>
    <source>
        <strain evidence="1 2">CMCP6</strain>
    </source>
</reference>
<name>A0A3Q0L1F6_VIBVU</name>
<organism evidence="1 2">
    <name type="scientific">Vibrio vulnificus (strain CMCP6)</name>
    <dbReference type="NCBI Taxonomy" id="216895"/>
    <lineage>
        <taxon>Bacteria</taxon>
        <taxon>Pseudomonadati</taxon>
        <taxon>Pseudomonadota</taxon>
        <taxon>Gammaproteobacteria</taxon>
        <taxon>Vibrionales</taxon>
        <taxon>Vibrionaceae</taxon>
        <taxon>Vibrio</taxon>
    </lineage>
</organism>
<dbReference type="RefSeq" id="WP_011078238.1">
    <property type="nucleotide sequence ID" value="NC_004459.3"/>
</dbReference>
<protein>
    <submittedName>
        <fullName evidence="1">Uncharacterized protein</fullName>
    </submittedName>
</protein>
<dbReference type="KEGG" id="vvu:VV1_0119"/>
<reference evidence="2" key="1">
    <citation type="submission" date="2002-12" db="EMBL/GenBank/DDBJ databases">
        <title>Complete genome sequence of Vibrio vulnificus CMCP6.</title>
        <authorList>
            <person name="Rhee J.H."/>
            <person name="Kim S.Y."/>
            <person name="Chung S.S."/>
            <person name="Kim J.J."/>
            <person name="Moon Y.H."/>
            <person name="Jeong H."/>
            <person name="Choy H.E."/>
        </authorList>
    </citation>
    <scope>NUCLEOTIDE SEQUENCE [LARGE SCALE GENOMIC DNA]</scope>
    <source>
        <strain evidence="2">CMCP6</strain>
    </source>
</reference>
<sequence length="231" mass="26766">MCSSISKYLDVLKDHQVTAQGVGARHRDIPLLAEGGRYLENCTKLELSLSAPELEKAFACLALPEHWAEIQRHLGALKFLELWRGLETLRTGHRLRINVARMSSDHLEMSDDDFELWLDAQRLSKPWFEVYYTTTTEQYRYIWQTLYQAAYHPGRRTLRIYVPSFNFWNKHLKRVLMFNLLAAGMPKDKVSHHLLLWTGQSASLTRINLASKLLAEMTPSFQETKSGEMAL</sequence>
<accession>A0A3Q0L1F6</accession>